<dbReference type="PIRSF" id="PIRSF000241">
    <property type="entry name" value="Urate_oxidase"/>
    <property type="match status" value="1"/>
</dbReference>
<evidence type="ECO:0000256" key="7">
    <source>
        <dbReference type="PIRSR" id="PIRSR000241-2"/>
    </source>
</evidence>
<evidence type="ECO:0000256" key="3">
    <source>
        <dbReference type="ARBA" id="ARBA00022631"/>
    </source>
</evidence>
<dbReference type="InterPro" id="IPR002042">
    <property type="entry name" value="Uricase"/>
</dbReference>
<feature type="binding site" evidence="7">
    <location>
        <position position="158"/>
    </location>
    <ligand>
        <name>urate</name>
        <dbReference type="ChEBI" id="CHEBI:17775"/>
    </ligand>
</feature>
<dbReference type="SUPFAM" id="SSF55620">
    <property type="entry name" value="Tetrahydrobiopterin biosynthesis enzymes-like"/>
    <property type="match status" value="2"/>
</dbReference>
<dbReference type="PANTHER" id="PTHR42874">
    <property type="entry name" value="URICASE"/>
    <property type="match status" value="1"/>
</dbReference>
<feature type="binding site" evidence="7">
    <location>
        <position position="57"/>
    </location>
    <ligand>
        <name>urate</name>
        <dbReference type="ChEBI" id="CHEBI:17775"/>
    </ligand>
</feature>
<dbReference type="GO" id="GO:0006145">
    <property type="term" value="P:purine nucleobase catabolic process"/>
    <property type="evidence" value="ECO:0007669"/>
    <property type="project" value="TreeGrafter"/>
</dbReference>
<sequence>MAILQENKYGKSGVRLVKVTRNGDVHTVREWTVRVLLEGDFQTAHTVGDNSKILPTDTMKNTVYSRAKESNATSMEEFAAELIDFLLGRNAQVSAVEVHIEQVMWKRLTVDGELHPHSFMRGSDELQTTTVRRAKSGETSLVSGLHNMIVLKTTKSSFEGYIKDDLTTLKEAADRLFETSVTASWLYAGDVANYNVTRTSIRESMLKTFATHDSKSVQQTLFAMAEDALAAVPELLEMTLTMPNIHNILVDLKSFAQENANEIFMPISDPSGYIHARVTRN</sequence>
<dbReference type="Gene3D" id="3.10.270.10">
    <property type="entry name" value="Urate Oxidase"/>
    <property type="match status" value="1"/>
</dbReference>
<feature type="binding site" evidence="7">
    <location>
        <position position="217"/>
    </location>
    <ligand>
        <name>urate</name>
        <dbReference type="ChEBI" id="CHEBI:17775"/>
    </ligand>
</feature>
<feature type="binding site" evidence="7">
    <location>
        <position position="218"/>
    </location>
    <ligand>
        <name>urate</name>
        <dbReference type="ChEBI" id="CHEBI:17775"/>
    </ligand>
</feature>
<feature type="binding site" evidence="7">
    <location>
        <position position="56"/>
    </location>
    <ligand>
        <name>O2</name>
        <dbReference type="ChEBI" id="CHEBI:15379"/>
    </ligand>
</feature>
<feature type="binding site" evidence="7">
    <location>
        <position position="56"/>
    </location>
    <ligand>
        <name>5-hydroxyisourate</name>
        <dbReference type="ChEBI" id="CHEBI:18072"/>
    </ligand>
</feature>
<evidence type="ECO:0000313" key="9">
    <source>
        <dbReference type="EMBL" id="AFL87191.1"/>
    </source>
</evidence>
<dbReference type="KEGG" id="trs:Terro_0864"/>
<dbReference type="AlphaFoldDB" id="I3ZD73"/>
<dbReference type="RefSeq" id="WP_014784760.1">
    <property type="nucleotide sequence ID" value="NC_018014.1"/>
</dbReference>
<dbReference type="eggNOG" id="COG3648">
    <property type="taxonomic scope" value="Bacteria"/>
</dbReference>
<feature type="binding site" evidence="7">
    <location>
        <position position="218"/>
    </location>
    <ligand>
        <name>5-hydroxyisourate</name>
        <dbReference type="ChEBI" id="CHEBI:18072"/>
    </ligand>
</feature>
<feature type="binding site" evidence="7">
    <location>
        <position position="244"/>
    </location>
    <ligand>
        <name>urate</name>
        <dbReference type="ChEBI" id="CHEBI:17775"/>
    </ligand>
</feature>
<dbReference type="PRINTS" id="PR00093">
    <property type="entry name" value="URICASE"/>
</dbReference>
<feature type="binding site" evidence="7">
    <location>
        <position position="158"/>
    </location>
    <ligand>
        <name>5-hydroxyisourate</name>
        <dbReference type="ChEBI" id="CHEBI:18072"/>
    </ligand>
</feature>
<feature type="active site" description="Charge relay system" evidence="6">
    <location>
        <position position="11"/>
    </location>
</feature>
<feature type="binding site" evidence="7">
    <location>
        <position position="217"/>
    </location>
    <ligand>
        <name>5-hydroxyisourate</name>
        <dbReference type="ChEBI" id="CHEBI:18072"/>
    </ligand>
</feature>
<comment type="function">
    <text evidence="5 8">Catalyzes the oxidation of uric acid to 5-hydroxyisourate, which is further processed to form (S)-allantoin.</text>
</comment>
<feature type="binding site" evidence="7">
    <location>
        <position position="57"/>
    </location>
    <ligand>
        <name>5-hydroxyisourate</name>
        <dbReference type="ChEBI" id="CHEBI:18072"/>
    </ligand>
</feature>
<dbReference type="UniPathway" id="UPA00394">
    <property type="reaction ID" value="UER00650"/>
</dbReference>
<dbReference type="EMBL" id="CP003379">
    <property type="protein sequence ID" value="AFL87191.1"/>
    <property type="molecule type" value="Genomic_DNA"/>
</dbReference>
<comment type="catalytic activity">
    <reaction evidence="5 8">
        <text>urate + O2 + H2O = 5-hydroxyisourate + H2O2</text>
        <dbReference type="Rhea" id="RHEA:21368"/>
        <dbReference type="ChEBI" id="CHEBI:15377"/>
        <dbReference type="ChEBI" id="CHEBI:15379"/>
        <dbReference type="ChEBI" id="CHEBI:16240"/>
        <dbReference type="ChEBI" id="CHEBI:17775"/>
        <dbReference type="ChEBI" id="CHEBI:18072"/>
        <dbReference type="EC" id="1.7.3.3"/>
    </reaction>
</comment>
<evidence type="ECO:0000256" key="1">
    <source>
        <dbReference type="ARBA" id="ARBA00004831"/>
    </source>
</evidence>
<accession>I3ZD73</accession>
<reference evidence="9 10" key="1">
    <citation type="submission" date="2012-06" db="EMBL/GenBank/DDBJ databases">
        <title>Complete genome of Terriglobus roseus DSM 18391.</title>
        <authorList>
            <consortium name="US DOE Joint Genome Institute (JGI-PGF)"/>
            <person name="Lucas S."/>
            <person name="Copeland A."/>
            <person name="Lapidus A."/>
            <person name="Glavina del Rio T."/>
            <person name="Dalin E."/>
            <person name="Tice H."/>
            <person name="Bruce D."/>
            <person name="Goodwin L."/>
            <person name="Pitluck S."/>
            <person name="Peters L."/>
            <person name="Mikhailova N."/>
            <person name="Munk A.C.C."/>
            <person name="Kyrpides N."/>
            <person name="Mavromatis K."/>
            <person name="Ivanova N."/>
            <person name="Brettin T."/>
            <person name="Detter J.C."/>
            <person name="Han C."/>
            <person name="Larimer F."/>
            <person name="Land M."/>
            <person name="Hauser L."/>
            <person name="Markowitz V."/>
            <person name="Cheng J.-F."/>
            <person name="Hugenholtz P."/>
            <person name="Woyke T."/>
            <person name="Wu D."/>
            <person name="Brambilla E."/>
            <person name="Klenk H.-P."/>
            <person name="Eisen J.A."/>
        </authorList>
    </citation>
    <scope>NUCLEOTIDE SEQUENCE [LARGE SCALE GENOMIC DNA]</scope>
    <source>
        <strain evidence="10">DSM 18391 / NRRL B-41598 / KBS 63</strain>
    </source>
</reference>
<dbReference type="PANTHER" id="PTHR42874:SF1">
    <property type="entry name" value="URICASE"/>
    <property type="match status" value="1"/>
</dbReference>
<evidence type="ECO:0000256" key="6">
    <source>
        <dbReference type="PIRSR" id="PIRSR000241-1"/>
    </source>
</evidence>
<name>I3ZD73_TERRK</name>
<dbReference type="Proteomes" id="UP000006056">
    <property type="component" value="Chromosome"/>
</dbReference>
<gene>
    <name evidence="9" type="ordered locus">Terro_0864</name>
</gene>
<dbReference type="EC" id="1.7.3.3" evidence="5 8"/>
<keyword evidence="3 5" id="KW-0659">Purine metabolism</keyword>
<feature type="binding site" evidence="7">
    <location>
        <position position="56"/>
    </location>
    <ligand>
        <name>urate</name>
        <dbReference type="ChEBI" id="CHEBI:17775"/>
    </ligand>
</feature>
<feature type="active site" description="Charge relay system" evidence="6">
    <location>
        <position position="56"/>
    </location>
</feature>
<dbReference type="OrthoDB" id="9809009at2"/>
<organism evidence="9 10">
    <name type="scientific">Terriglobus roseus (strain DSM 18391 / NRRL B-41598 / KBS 63)</name>
    <dbReference type="NCBI Taxonomy" id="926566"/>
    <lineage>
        <taxon>Bacteria</taxon>
        <taxon>Pseudomonadati</taxon>
        <taxon>Acidobacteriota</taxon>
        <taxon>Terriglobia</taxon>
        <taxon>Terriglobales</taxon>
        <taxon>Acidobacteriaceae</taxon>
        <taxon>Terriglobus</taxon>
    </lineage>
</organism>
<comment type="pathway">
    <text evidence="1 5">Purine metabolism; urate degradation; (S)-allantoin from urate: step 1/3.</text>
</comment>
<dbReference type="GO" id="GO:0019628">
    <property type="term" value="P:urate catabolic process"/>
    <property type="evidence" value="ECO:0007669"/>
    <property type="project" value="UniProtKB-UniPathway"/>
</dbReference>
<evidence type="ECO:0000256" key="5">
    <source>
        <dbReference type="PIRNR" id="PIRNR000241"/>
    </source>
</evidence>
<feature type="binding site" evidence="7">
    <location>
        <position position="175"/>
    </location>
    <ligand>
        <name>urate</name>
        <dbReference type="ChEBI" id="CHEBI:17775"/>
    </ligand>
</feature>
<protein>
    <recommendedName>
        <fullName evidence="5 8">Uricase</fullName>
        <ecNumber evidence="5 8">1.7.3.3</ecNumber>
    </recommendedName>
    <alternativeName>
        <fullName evidence="5">Urate oxidase</fullName>
    </alternativeName>
</protein>
<dbReference type="Pfam" id="PF01014">
    <property type="entry name" value="Uricase"/>
    <property type="match status" value="2"/>
</dbReference>
<feature type="binding site" evidence="7">
    <location>
        <position position="244"/>
    </location>
    <ligand>
        <name>O2</name>
        <dbReference type="ChEBI" id="CHEBI:15379"/>
    </ligand>
</feature>
<feature type="binding site" evidence="7">
    <location>
        <position position="244"/>
    </location>
    <ligand>
        <name>5-hydroxyisourate</name>
        <dbReference type="ChEBI" id="CHEBI:18072"/>
    </ligand>
</feature>
<feature type="binding site" evidence="7">
    <location>
        <position position="175"/>
    </location>
    <ligand>
        <name>5-hydroxyisourate</name>
        <dbReference type="ChEBI" id="CHEBI:18072"/>
    </ligand>
</feature>
<dbReference type="NCBIfam" id="TIGR03383">
    <property type="entry name" value="urate_oxi"/>
    <property type="match status" value="1"/>
</dbReference>
<feature type="active site" description="Charge relay system" evidence="6">
    <location>
        <position position="246"/>
    </location>
</feature>
<comment type="similarity">
    <text evidence="2 5 8">Belongs to the uricase family.</text>
</comment>
<dbReference type="GO" id="GO:0004846">
    <property type="term" value="F:urate oxidase activity"/>
    <property type="evidence" value="ECO:0007669"/>
    <property type="project" value="UniProtKB-EC"/>
</dbReference>
<keyword evidence="10" id="KW-1185">Reference proteome</keyword>
<evidence type="ECO:0000256" key="2">
    <source>
        <dbReference type="ARBA" id="ARBA00009760"/>
    </source>
</evidence>
<evidence type="ECO:0000313" key="10">
    <source>
        <dbReference type="Proteomes" id="UP000006056"/>
    </source>
</evidence>
<evidence type="ECO:0000256" key="4">
    <source>
        <dbReference type="ARBA" id="ARBA00023002"/>
    </source>
</evidence>
<proteinExistence type="inferred from homology"/>
<dbReference type="HOGENOM" id="CLU_048151_1_0_0"/>
<evidence type="ECO:0000256" key="8">
    <source>
        <dbReference type="RuleBase" id="RU004455"/>
    </source>
</evidence>
<dbReference type="STRING" id="926566.Terro_0864"/>
<keyword evidence="4 5" id="KW-0560">Oxidoreductase</keyword>